<proteinExistence type="predicted"/>
<dbReference type="RefSeq" id="WP_168108704.1">
    <property type="nucleotide sequence ID" value="NZ_VTOX01000006.1"/>
</dbReference>
<name>A0A7X6DI57_9BURK</name>
<dbReference type="Gene3D" id="2.40.10.300">
    <property type="entry name" value="Copper resistance protein K"/>
    <property type="match status" value="1"/>
</dbReference>
<keyword evidence="1" id="KW-0732">Signal</keyword>
<dbReference type="GO" id="GO:0046872">
    <property type="term" value="F:metal ion binding"/>
    <property type="evidence" value="ECO:0007669"/>
    <property type="project" value="InterPro"/>
</dbReference>
<dbReference type="InterPro" id="IPR038644">
    <property type="entry name" value="CopK_sf"/>
</dbReference>
<evidence type="ECO:0000313" key="2">
    <source>
        <dbReference type="EMBL" id="NKE67592.1"/>
    </source>
</evidence>
<sequence length="93" mass="9903">MLSKLVITAAILGAGTAALAHDLSNVAKTVPLQDGTSVYIFQDGKMAMQDKFGRSVSMTEGQTMVTRDGQLIRMAGNETARLDCIRRMEIGGA</sequence>
<organism evidence="2 3">
    <name type="scientific">Ramlibacter lithotrophicus</name>
    <dbReference type="NCBI Taxonomy" id="2606681"/>
    <lineage>
        <taxon>Bacteria</taxon>
        <taxon>Pseudomonadati</taxon>
        <taxon>Pseudomonadota</taxon>
        <taxon>Betaproteobacteria</taxon>
        <taxon>Burkholderiales</taxon>
        <taxon>Comamonadaceae</taxon>
        <taxon>Ramlibacter</taxon>
    </lineage>
</organism>
<dbReference type="InterPro" id="IPR021604">
    <property type="entry name" value="CopK"/>
</dbReference>
<dbReference type="Proteomes" id="UP000521868">
    <property type="component" value="Unassembled WGS sequence"/>
</dbReference>
<feature type="signal peptide" evidence="1">
    <location>
        <begin position="1"/>
        <end position="20"/>
    </location>
</feature>
<feature type="chain" id="PRO_5031038578" evidence="1">
    <location>
        <begin position="21"/>
        <end position="93"/>
    </location>
</feature>
<dbReference type="EMBL" id="VTOX01000006">
    <property type="protein sequence ID" value="NKE67592.1"/>
    <property type="molecule type" value="Genomic_DNA"/>
</dbReference>
<comment type="caution">
    <text evidence="2">The sequence shown here is derived from an EMBL/GenBank/DDBJ whole genome shotgun (WGS) entry which is preliminary data.</text>
</comment>
<accession>A0A7X6DI57</accession>
<reference evidence="2 3" key="1">
    <citation type="journal article" date="2020" name="Nature">
        <title>Bacterial chemolithoautotrophy via manganese oxidation.</title>
        <authorList>
            <person name="Yu H."/>
            <person name="Leadbetter J.R."/>
        </authorList>
    </citation>
    <scope>NUCLEOTIDE SEQUENCE [LARGE SCALE GENOMIC DNA]</scope>
    <source>
        <strain evidence="2 3">RBP-1</strain>
    </source>
</reference>
<gene>
    <name evidence="2" type="ORF">RAMLITH_17350</name>
</gene>
<protein>
    <submittedName>
        <fullName evidence="2">CopK family periplasmic copper-binding protein</fullName>
    </submittedName>
</protein>
<dbReference type="AlphaFoldDB" id="A0A7X6DI57"/>
<evidence type="ECO:0000256" key="1">
    <source>
        <dbReference type="SAM" id="SignalP"/>
    </source>
</evidence>
<keyword evidence="3" id="KW-1185">Reference proteome</keyword>
<dbReference type="Pfam" id="PF11525">
    <property type="entry name" value="CopK"/>
    <property type="match status" value="1"/>
</dbReference>
<evidence type="ECO:0000313" key="3">
    <source>
        <dbReference type="Proteomes" id="UP000521868"/>
    </source>
</evidence>